<comment type="cofactor">
    <cofactor evidence="1">
        <name>L-ascorbate</name>
        <dbReference type="ChEBI" id="CHEBI:38290"/>
    </cofactor>
</comment>
<dbReference type="PANTHER" id="PTHR12907">
    <property type="entry name" value="EGL NINE HOMOLOG-RELATED"/>
    <property type="match status" value="1"/>
</dbReference>
<dbReference type="GO" id="GO:0008198">
    <property type="term" value="F:ferrous iron binding"/>
    <property type="evidence" value="ECO:0007669"/>
    <property type="project" value="TreeGrafter"/>
</dbReference>
<dbReference type="GO" id="GO:0031543">
    <property type="term" value="F:peptidyl-proline dioxygenase activity"/>
    <property type="evidence" value="ECO:0007669"/>
    <property type="project" value="TreeGrafter"/>
</dbReference>
<evidence type="ECO:0000256" key="6">
    <source>
        <dbReference type="ARBA" id="ARBA00023004"/>
    </source>
</evidence>
<dbReference type="Pfam" id="PF13640">
    <property type="entry name" value="2OG-FeII_Oxy_3"/>
    <property type="match status" value="1"/>
</dbReference>
<keyword evidence="5" id="KW-0560">Oxidoreductase</keyword>
<evidence type="ECO:0000256" key="1">
    <source>
        <dbReference type="ARBA" id="ARBA00001961"/>
    </source>
</evidence>
<reference evidence="8 9" key="1">
    <citation type="submission" date="2014-06" db="EMBL/GenBank/DDBJ databases">
        <authorList>
            <person name="Urmite Genomes Urmite Genomes"/>
        </authorList>
    </citation>
    <scope>NUCLEOTIDE SEQUENCE [LARGE SCALE GENOMIC DNA]</scope>
</reference>
<dbReference type="Gene3D" id="2.60.120.620">
    <property type="entry name" value="q2cbj1_9rhob like domain"/>
    <property type="match status" value="1"/>
</dbReference>
<dbReference type="PANTHER" id="PTHR12907:SF26">
    <property type="entry name" value="HIF PROLYL HYDROXYLASE, ISOFORM C"/>
    <property type="match status" value="1"/>
</dbReference>
<dbReference type="InterPro" id="IPR006620">
    <property type="entry name" value="Pro_4_hyd_alph"/>
</dbReference>
<dbReference type="PROSITE" id="PS51471">
    <property type="entry name" value="FE2OG_OXY"/>
    <property type="match status" value="1"/>
</dbReference>
<dbReference type="InterPro" id="IPR051559">
    <property type="entry name" value="HIF_prolyl_hydroxylases"/>
</dbReference>
<keyword evidence="9" id="KW-1185">Reference proteome</keyword>
<evidence type="ECO:0000259" key="7">
    <source>
        <dbReference type="PROSITE" id="PS51471"/>
    </source>
</evidence>
<evidence type="ECO:0000313" key="8">
    <source>
        <dbReference type="EMBL" id="CDZ77965.1"/>
    </source>
</evidence>
<dbReference type="AlphaFoldDB" id="A0A078KU56"/>
<dbReference type="EMBL" id="CCSB01000002">
    <property type="protein sequence ID" value="CDZ77965.1"/>
    <property type="molecule type" value="Genomic_DNA"/>
</dbReference>
<dbReference type="STRING" id="1034943.BN59_02261"/>
<gene>
    <name evidence="8" type="ORF">BN59_02261</name>
</gene>
<dbReference type="InterPro" id="IPR005123">
    <property type="entry name" value="Oxoglu/Fe-dep_dioxygenase_dom"/>
</dbReference>
<keyword evidence="4" id="KW-0223">Dioxygenase</keyword>
<evidence type="ECO:0000256" key="4">
    <source>
        <dbReference type="ARBA" id="ARBA00022964"/>
    </source>
</evidence>
<sequence length="213" mass="24677">MIYTCLFPKFGAYLSMCLADEIYSQGFHIIDNFLEPSVFQALRETAEFMHNQGHFKQAKVGHQINAAHHSNIRNDKICWLDEDSTNSAVNRYFTRLHEIAKILNQSLFLGLQDFETHFAIYQPGSFYKKHVDQFKGSTDRRISCVYYLNAEWQEKLGGQLMLYDCDDKPLTSVLPQGNRFVCFSSELPHEVCTTQETRYSITGWMKTRSSSIS</sequence>
<dbReference type="GO" id="GO:0071456">
    <property type="term" value="P:cellular response to hypoxia"/>
    <property type="evidence" value="ECO:0007669"/>
    <property type="project" value="TreeGrafter"/>
</dbReference>
<dbReference type="GO" id="GO:0031418">
    <property type="term" value="F:L-ascorbic acid binding"/>
    <property type="evidence" value="ECO:0007669"/>
    <property type="project" value="UniProtKB-KW"/>
</dbReference>
<keyword evidence="3" id="KW-0847">Vitamin C</keyword>
<evidence type="ECO:0000313" key="9">
    <source>
        <dbReference type="Proteomes" id="UP000044071"/>
    </source>
</evidence>
<evidence type="ECO:0000256" key="5">
    <source>
        <dbReference type="ARBA" id="ARBA00023002"/>
    </source>
</evidence>
<dbReference type="SMART" id="SM00702">
    <property type="entry name" value="P4Hc"/>
    <property type="match status" value="1"/>
</dbReference>
<keyword evidence="2" id="KW-0479">Metal-binding</keyword>
<proteinExistence type="predicted"/>
<dbReference type="eggNOG" id="COG3751">
    <property type="taxonomic scope" value="Bacteria"/>
</dbReference>
<keyword evidence="6" id="KW-0408">Iron</keyword>
<dbReference type="InterPro" id="IPR044862">
    <property type="entry name" value="Pro_4_hyd_alph_FE2OG_OXY"/>
</dbReference>
<name>A0A078KU56_9GAMM</name>
<organism evidence="8 9">
    <name type="scientific">Legionella massiliensis</name>
    <dbReference type="NCBI Taxonomy" id="1034943"/>
    <lineage>
        <taxon>Bacteria</taxon>
        <taxon>Pseudomonadati</taxon>
        <taxon>Pseudomonadota</taxon>
        <taxon>Gammaproteobacteria</taxon>
        <taxon>Legionellales</taxon>
        <taxon>Legionellaceae</taxon>
        <taxon>Legionella</taxon>
    </lineage>
</organism>
<evidence type="ECO:0000256" key="2">
    <source>
        <dbReference type="ARBA" id="ARBA00022723"/>
    </source>
</evidence>
<dbReference type="Proteomes" id="UP000044071">
    <property type="component" value="Unassembled WGS sequence"/>
</dbReference>
<accession>A0A078KU56</accession>
<feature type="domain" description="Fe2OG dioxygenase" evidence="7">
    <location>
        <begin position="107"/>
        <end position="207"/>
    </location>
</feature>
<evidence type="ECO:0000256" key="3">
    <source>
        <dbReference type="ARBA" id="ARBA00022896"/>
    </source>
</evidence>
<protein>
    <submittedName>
        <fullName evidence="8">Putative proline hydroxylase</fullName>
    </submittedName>
</protein>